<sequence>MSPNNPRSSLHALTPLGCGTGQVESLQSYFCRLAASHAVSLPSLARLVASTLPGELRENFDWHERNLNGTSDVSQSWAAALSSLTGVGHLDKLTLLPWREVMAQRSLTAKSGRWCPECFAEDQKQGRSPYFRLVWELSDVKVCHRHQSPLVNICPDCGRRDPRHKATYVIPGWCSCCGGFLGCHAQGDACPPSVTPEAMWVSRQAEQLVAAQQQISVTPTMSSLAAAIQTIVTRLDAGKSAAFARRIGLSKATVHHWLRDGGTPTLGASLQIAAHAGLILPDLLSGKLDGWAPPMPDSQLVLDLRVELTGKRSAPRVLDWDVIKTELRSFMLLPVPISVAEAGRRLNIDDRHLYLRANQEARALGERWKRYLSMQKRQVLAEARPHLIAACSDIVMEGRSVSLREVEARVPAAVLGRIESLFDVLVDIKNELGIA</sequence>
<dbReference type="InterPro" id="IPR001387">
    <property type="entry name" value="Cro/C1-type_HTH"/>
</dbReference>
<feature type="domain" description="TniQ" evidence="1">
    <location>
        <begin position="15"/>
        <end position="150"/>
    </location>
</feature>
<name>A0ABV7TYH2_9NEIS</name>
<dbReference type="Proteomes" id="UP001595636">
    <property type="component" value="Unassembled WGS sequence"/>
</dbReference>
<comment type="caution">
    <text evidence="2">The sequence shown here is derived from an EMBL/GenBank/DDBJ whole genome shotgun (WGS) entry which is preliminary data.</text>
</comment>
<evidence type="ECO:0000259" key="1">
    <source>
        <dbReference type="Pfam" id="PF06527"/>
    </source>
</evidence>
<keyword evidence="3" id="KW-1185">Reference proteome</keyword>
<accession>A0ABV7TYH2</accession>
<dbReference type="InterPro" id="IPR009492">
    <property type="entry name" value="TniQ"/>
</dbReference>
<dbReference type="Pfam" id="PF06527">
    <property type="entry name" value="TniQ"/>
    <property type="match status" value="1"/>
</dbReference>
<evidence type="ECO:0000313" key="2">
    <source>
        <dbReference type="EMBL" id="MFC3627788.1"/>
    </source>
</evidence>
<protein>
    <submittedName>
        <fullName evidence="2">TniQ family protein</fullName>
    </submittedName>
</protein>
<reference evidence="3" key="1">
    <citation type="journal article" date="2019" name="Int. J. Syst. Evol. Microbiol.">
        <title>The Global Catalogue of Microorganisms (GCM) 10K type strain sequencing project: providing services to taxonomists for standard genome sequencing and annotation.</title>
        <authorList>
            <consortium name="The Broad Institute Genomics Platform"/>
            <consortium name="The Broad Institute Genome Sequencing Center for Infectious Disease"/>
            <person name="Wu L."/>
            <person name="Ma J."/>
        </authorList>
    </citation>
    <scope>NUCLEOTIDE SEQUENCE [LARGE SCALE GENOMIC DNA]</scope>
    <source>
        <strain evidence="3">KCTC 42195</strain>
    </source>
</reference>
<dbReference type="CDD" id="cd00093">
    <property type="entry name" value="HTH_XRE"/>
    <property type="match status" value="1"/>
</dbReference>
<evidence type="ECO:0000313" key="3">
    <source>
        <dbReference type="Proteomes" id="UP001595636"/>
    </source>
</evidence>
<proteinExistence type="predicted"/>
<dbReference type="RefSeq" id="WP_390281800.1">
    <property type="nucleotide sequence ID" value="NZ_JBHRYH010000046.1"/>
</dbReference>
<organism evidence="2 3">
    <name type="scientific">Vogesella amnigena</name>
    <dbReference type="NCBI Taxonomy" id="1507449"/>
    <lineage>
        <taxon>Bacteria</taxon>
        <taxon>Pseudomonadati</taxon>
        <taxon>Pseudomonadota</taxon>
        <taxon>Betaproteobacteria</taxon>
        <taxon>Neisseriales</taxon>
        <taxon>Chromobacteriaceae</taxon>
        <taxon>Vogesella</taxon>
    </lineage>
</organism>
<dbReference type="EMBL" id="JBHRYH010000046">
    <property type="protein sequence ID" value="MFC3627788.1"/>
    <property type="molecule type" value="Genomic_DNA"/>
</dbReference>
<gene>
    <name evidence="2" type="ORF">ACFOKJ_16825</name>
</gene>